<organism evidence="2 3">
    <name type="scientific">Vibrio mangrovi</name>
    <dbReference type="NCBI Taxonomy" id="474394"/>
    <lineage>
        <taxon>Bacteria</taxon>
        <taxon>Pseudomonadati</taxon>
        <taxon>Pseudomonadota</taxon>
        <taxon>Gammaproteobacteria</taxon>
        <taxon>Vibrionales</taxon>
        <taxon>Vibrionaceae</taxon>
        <taxon>Vibrio</taxon>
    </lineage>
</organism>
<reference evidence="2 3" key="1">
    <citation type="submission" date="2017-05" db="EMBL/GenBank/DDBJ databases">
        <authorList>
            <person name="Song R."/>
            <person name="Chenine A.L."/>
            <person name="Ruprecht R.M."/>
        </authorList>
    </citation>
    <scope>NUCLEOTIDE SEQUENCE [LARGE SCALE GENOMIC DNA]</scope>
    <source>
        <strain evidence="2 3">CECT 7927</strain>
    </source>
</reference>
<feature type="chain" id="PRO_5013164905" evidence="1">
    <location>
        <begin position="21"/>
        <end position="109"/>
    </location>
</feature>
<evidence type="ECO:0000313" key="2">
    <source>
        <dbReference type="EMBL" id="SMS02098.1"/>
    </source>
</evidence>
<dbReference type="RefSeq" id="WP_234993616.1">
    <property type="nucleotide sequence ID" value="NZ_AP024884.1"/>
</dbReference>
<feature type="signal peptide" evidence="1">
    <location>
        <begin position="1"/>
        <end position="20"/>
    </location>
</feature>
<evidence type="ECO:0000256" key="1">
    <source>
        <dbReference type="SAM" id="SignalP"/>
    </source>
</evidence>
<gene>
    <name evidence="2" type="ORF">VIM7927_03412</name>
</gene>
<sequence length="109" mass="12019">MKKIIFILSLMLVNINSSYANYNDNVTGEVTYVMTYTSGLILFRINNQPTSHPTCKSDYFAIATDVKDVAASRMLSRLLVAHTTRAPVTIGFDNSGGCGNGYIRVYRVG</sequence>
<accession>A0A1Y6IWU2</accession>
<protein>
    <submittedName>
        <fullName evidence="2">Uncharacterized protein</fullName>
    </submittedName>
</protein>
<evidence type="ECO:0000313" key="3">
    <source>
        <dbReference type="Proteomes" id="UP000196125"/>
    </source>
</evidence>
<dbReference type="Proteomes" id="UP000196125">
    <property type="component" value="Unassembled WGS sequence"/>
</dbReference>
<proteinExistence type="predicted"/>
<keyword evidence="1" id="KW-0732">Signal</keyword>
<name>A0A1Y6IWU2_9VIBR</name>
<dbReference type="EMBL" id="FXXI01000008">
    <property type="protein sequence ID" value="SMS02098.1"/>
    <property type="molecule type" value="Genomic_DNA"/>
</dbReference>
<dbReference type="AlphaFoldDB" id="A0A1Y6IWU2"/>